<comment type="caution">
    <text evidence="2">The sequence shown here is derived from an EMBL/GenBank/DDBJ whole genome shotgun (WGS) entry which is preliminary data.</text>
</comment>
<evidence type="ECO:0000256" key="1">
    <source>
        <dbReference type="SAM" id="MobiDB-lite"/>
    </source>
</evidence>
<name>A0A9W6YBN9_9STRA</name>
<reference evidence="2" key="1">
    <citation type="submission" date="2023-04" db="EMBL/GenBank/DDBJ databases">
        <title>Phytophthora fragariaefolia NBRC 109709.</title>
        <authorList>
            <person name="Ichikawa N."/>
            <person name="Sato H."/>
            <person name="Tonouchi N."/>
        </authorList>
    </citation>
    <scope>NUCLEOTIDE SEQUENCE</scope>
    <source>
        <strain evidence="2">NBRC 109709</strain>
    </source>
</reference>
<feature type="region of interest" description="Disordered" evidence="1">
    <location>
        <begin position="88"/>
        <end position="121"/>
    </location>
</feature>
<proteinExistence type="predicted"/>
<dbReference type="OrthoDB" id="128914at2759"/>
<dbReference type="Proteomes" id="UP001165121">
    <property type="component" value="Unassembled WGS sequence"/>
</dbReference>
<keyword evidence="3" id="KW-1185">Reference proteome</keyword>
<feature type="compositionally biased region" description="Basic and acidic residues" evidence="1">
    <location>
        <begin position="173"/>
        <end position="189"/>
    </location>
</feature>
<accession>A0A9W6YBN9</accession>
<dbReference type="AlphaFoldDB" id="A0A9W6YBN9"/>
<dbReference type="EMBL" id="BSXT01004707">
    <property type="protein sequence ID" value="GMF58666.1"/>
    <property type="molecule type" value="Genomic_DNA"/>
</dbReference>
<feature type="compositionally biased region" description="Basic and acidic residues" evidence="1">
    <location>
        <begin position="336"/>
        <end position="346"/>
    </location>
</feature>
<feature type="compositionally biased region" description="Polar residues" evidence="1">
    <location>
        <begin position="94"/>
        <end position="111"/>
    </location>
</feature>
<gene>
    <name evidence="2" type="ORF">Pfra01_002526400</name>
</gene>
<feature type="region of interest" description="Disordered" evidence="1">
    <location>
        <begin position="296"/>
        <end position="371"/>
    </location>
</feature>
<protein>
    <submittedName>
        <fullName evidence="2">Unnamed protein product</fullName>
    </submittedName>
</protein>
<feature type="compositionally biased region" description="Basic and acidic residues" evidence="1">
    <location>
        <begin position="296"/>
        <end position="317"/>
    </location>
</feature>
<sequence length="480" mass="53455">MVVCIGIQQVCEECFLAATSRCSKQDFEAPVHQRHACLSCSRLHPEAKMSQSPKRDRRQALARMNSAPIPRVPLIDSLSNGVRELRGLGRRSKTSTGFLSTMGQPEQQSTRGARKPSKNPEDLEFICDELRRRRHTTAIAPTSRSCDVSRPGRGLNSRQLMRAHSTSSQMMTRRQDNATELHTSKRGERAASSSYSYNVAGRTAGTAIRNATSSGPKTRKHSMMERRGEPIMQPRGLPGAVSILELSDEPNELELSTVDLRLPKYKANLPAPVMHGRRDDPVNSALTPISVDHLAELDPKPELKHLDSPAKKTEKKAAQLKASSGALRGGSSNRSKTNDHHAEPIDFHLSTVDLRPRPRRHTTPDTTQKLKGYRQGNQEPVVAEGEAQELRGELTPFRRQKSAELVDFHLSTFGFKPRRHTTDAKPDKSKNVGDRLQSRCRIDQMVEANPATPEVTTPTNSKNNKLCDLAYLDTFRSYTV</sequence>
<organism evidence="2 3">
    <name type="scientific">Phytophthora fragariaefolia</name>
    <dbReference type="NCBI Taxonomy" id="1490495"/>
    <lineage>
        <taxon>Eukaryota</taxon>
        <taxon>Sar</taxon>
        <taxon>Stramenopiles</taxon>
        <taxon>Oomycota</taxon>
        <taxon>Peronosporomycetes</taxon>
        <taxon>Peronosporales</taxon>
        <taxon>Peronosporaceae</taxon>
        <taxon>Phytophthora</taxon>
    </lineage>
</organism>
<feature type="compositionally biased region" description="Polar residues" evidence="1">
    <location>
        <begin position="156"/>
        <end position="172"/>
    </location>
</feature>
<feature type="region of interest" description="Disordered" evidence="1">
    <location>
        <begin position="136"/>
        <end position="194"/>
    </location>
</feature>
<evidence type="ECO:0000313" key="3">
    <source>
        <dbReference type="Proteomes" id="UP001165121"/>
    </source>
</evidence>
<evidence type="ECO:0000313" key="2">
    <source>
        <dbReference type="EMBL" id="GMF58666.1"/>
    </source>
</evidence>